<proteinExistence type="inferred from homology"/>
<dbReference type="Gene3D" id="3.40.50.720">
    <property type="entry name" value="NAD(P)-binding Rossmann-like Domain"/>
    <property type="match status" value="2"/>
</dbReference>
<keyword evidence="8" id="KW-1185">Reference proteome</keyword>
<comment type="similarity">
    <text evidence="1 4">Belongs to the D-isomer specific 2-hydroxyacid dehydrogenase family.</text>
</comment>
<dbReference type="InterPro" id="IPR058205">
    <property type="entry name" value="D-LDH-like"/>
</dbReference>
<protein>
    <submittedName>
        <fullName evidence="7">2-hydroxyacid dehydrogenase</fullName>
        <ecNumber evidence="7">1.1.1.28</ecNumber>
    </submittedName>
</protein>
<feature type="domain" description="D-isomer specific 2-hydroxyacid dehydrogenase NAD-binding" evidence="6">
    <location>
        <begin position="109"/>
        <end position="295"/>
    </location>
</feature>
<evidence type="ECO:0000259" key="5">
    <source>
        <dbReference type="Pfam" id="PF00389"/>
    </source>
</evidence>
<dbReference type="InterPro" id="IPR006140">
    <property type="entry name" value="D-isomer_DH_NAD-bd"/>
</dbReference>
<dbReference type="EC" id="1.1.1.28" evidence="7"/>
<evidence type="ECO:0000256" key="4">
    <source>
        <dbReference type="RuleBase" id="RU003719"/>
    </source>
</evidence>
<comment type="caution">
    <text evidence="7">The sequence shown here is derived from an EMBL/GenBank/DDBJ whole genome shotgun (WGS) entry which is preliminary data.</text>
</comment>
<dbReference type="SUPFAM" id="SSF52283">
    <property type="entry name" value="Formate/glycerate dehydrogenase catalytic domain-like"/>
    <property type="match status" value="1"/>
</dbReference>
<feature type="domain" description="D-isomer specific 2-hydroxyacid dehydrogenase catalytic" evidence="5">
    <location>
        <begin position="4"/>
        <end position="316"/>
    </location>
</feature>
<dbReference type="InterPro" id="IPR029752">
    <property type="entry name" value="D-isomer_DH_CS1"/>
</dbReference>
<organism evidence="7 8">
    <name type="scientific">Larkinella bovis</name>
    <dbReference type="NCBI Taxonomy" id="683041"/>
    <lineage>
        <taxon>Bacteria</taxon>
        <taxon>Pseudomonadati</taxon>
        <taxon>Bacteroidota</taxon>
        <taxon>Cytophagia</taxon>
        <taxon>Cytophagales</taxon>
        <taxon>Spirosomataceae</taxon>
        <taxon>Larkinella</taxon>
    </lineage>
</organism>
<dbReference type="SUPFAM" id="SSF51735">
    <property type="entry name" value="NAD(P)-binding Rossmann-fold domains"/>
    <property type="match status" value="1"/>
</dbReference>
<dbReference type="EMBL" id="JBHSMA010000013">
    <property type="protein sequence ID" value="MFC5412471.1"/>
    <property type="molecule type" value="Genomic_DNA"/>
</dbReference>
<dbReference type="CDD" id="cd12183">
    <property type="entry name" value="LDH_like_2"/>
    <property type="match status" value="1"/>
</dbReference>
<dbReference type="InterPro" id="IPR029753">
    <property type="entry name" value="D-isomer_DH_CS"/>
</dbReference>
<reference evidence="8" key="1">
    <citation type="journal article" date="2019" name="Int. J. Syst. Evol. Microbiol.">
        <title>The Global Catalogue of Microorganisms (GCM) 10K type strain sequencing project: providing services to taxonomists for standard genome sequencing and annotation.</title>
        <authorList>
            <consortium name="The Broad Institute Genomics Platform"/>
            <consortium name="The Broad Institute Genome Sequencing Center for Infectious Disease"/>
            <person name="Wu L."/>
            <person name="Ma J."/>
        </authorList>
    </citation>
    <scope>NUCLEOTIDE SEQUENCE [LARGE SCALE GENOMIC DNA]</scope>
    <source>
        <strain evidence="8">CCUG 55250</strain>
    </source>
</reference>
<dbReference type="InterPro" id="IPR036291">
    <property type="entry name" value="NAD(P)-bd_dom_sf"/>
</dbReference>
<dbReference type="GO" id="GO:0008720">
    <property type="term" value="F:D-lactate dehydrogenase (NAD+) activity"/>
    <property type="evidence" value="ECO:0007669"/>
    <property type="project" value="UniProtKB-EC"/>
</dbReference>
<evidence type="ECO:0000313" key="7">
    <source>
        <dbReference type="EMBL" id="MFC5412471.1"/>
    </source>
</evidence>
<evidence type="ECO:0000256" key="2">
    <source>
        <dbReference type="ARBA" id="ARBA00023002"/>
    </source>
</evidence>
<keyword evidence="3" id="KW-0520">NAD</keyword>
<evidence type="ECO:0000259" key="6">
    <source>
        <dbReference type="Pfam" id="PF02826"/>
    </source>
</evidence>
<evidence type="ECO:0000313" key="8">
    <source>
        <dbReference type="Proteomes" id="UP001596106"/>
    </source>
</evidence>
<evidence type="ECO:0000256" key="1">
    <source>
        <dbReference type="ARBA" id="ARBA00005854"/>
    </source>
</evidence>
<dbReference type="PANTHER" id="PTHR43026">
    <property type="entry name" value="2-HYDROXYACID DEHYDROGENASE HOMOLOG 1-RELATED"/>
    <property type="match status" value="1"/>
</dbReference>
<dbReference type="Pfam" id="PF00389">
    <property type="entry name" value="2-Hacid_dh"/>
    <property type="match status" value="1"/>
</dbReference>
<sequence>MKIAFFSTADYDRQWFESGKSHHTITFIEQPLTAQTAQLAAGHQAVCAFVHDDLGGSVLRLLKELGVGVIAMRCVGLDNVDQETASELELAVLTVPAYSPYPVAEQAAALLLALNRHLPAANQRVLAGDFTLNGLIGQDIHGKTVGIIGTGRIGRAFARIMLGFGCRILAYDLKPNLALVKAGVRFVRLNTLLEESDIVSLHCPLTPHTEFLINNQTLQSMKPTALLINTGRGKLVDTSAVLDALDQGQLAGYAADVYTRESAWFHRDFTDQPITDEVLNRLRFHPRVLLTAHQGFLTQEALQQIAATLLNQLSFYENSQLRHITRSSMC</sequence>
<evidence type="ECO:0000256" key="3">
    <source>
        <dbReference type="ARBA" id="ARBA00023027"/>
    </source>
</evidence>
<accession>A0ABW0IJ81</accession>
<dbReference type="PROSITE" id="PS00671">
    <property type="entry name" value="D_2_HYDROXYACID_DH_3"/>
    <property type="match status" value="1"/>
</dbReference>
<dbReference type="PROSITE" id="PS00670">
    <property type="entry name" value="D_2_HYDROXYACID_DH_2"/>
    <property type="match status" value="1"/>
</dbReference>
<dbReference type="PANTHER" id="PTHR43026:SF1">
    <property type="entry name" value="2-HYDROXYACID DEHYDROGENASE HOMOLOG 1-RELATED"/>
    <property type="match status" value="1"/>
</dbReference>
<dbReference type="RefSeq" id="WP_379850013.1">
    <property type="nucleotide sequence ID" value="NZ_JBHSMA010000013.1"/>
</dbReference>
<gene>
    <name evidence="7" type="ORF">ACFPMF_24315</name>
</gene>
<dbReference type="InterPro" id="IPR006139">
    <property type="entry name" value="D-isomer_2_OHA_DH_cat_dom"/>
</dbReference>
<dbReference type="PROSITE" id="PS00065">
    <property type="entry name" value="D_2_HYDROXYACID_DH_1"/>
    <property type="match status" value="1"/>
</dbReference>
<dbReference type="Proteomes" id="UP001596106">
    <property type="component" value="Unassembled WGS sequence"/>
</dbReference>
<keyword evidence="2 4" id="KW-0560">Oxidoreductase</keyword>
<dbReference type="Pfam" id="PF02826">
    <property type="entry name" value="2-Hacid_dh_C"/>
    <property type="match status" value="1"/>
</dbReference>
<name>A0ABW0IJ81_9BACT</name>